<sequence length="209" mass="24841">MKKICPLCQNSAGLLYEESQRYFTCKVCHSIFVDETDLPDAKSEKERYELHDDNAEDAGYRKFVSPITTNIEKDFSKEERGLDFGAGTSQIITKVMQEKGYTISAYDPYFHPHKELLEKKYDYIASCEVIEHFYQPAKEFALLKSMLKKNAKLYLMTDMYDESIEFSSWYYKNDPTHVFFYTKKTFEWIQKRFEFSNLFIEKRLIILSN</sequence>
<dbReference type="GO" id="GO:0008168">
    <property type="term" value="F:methyltransferase activity"/>
    <property type="evidence" value="ECO:0007669"/>
    <property type="project" value="UniProtKB-KW"/>
</dbReference>
<proteinExistence type="predicted"/>
<dbReference type="GO" id="GO:0032259">
    <property type="term" value="P:methylation"/>
    <property type="evidence" value="ECO:0007669"/>
    <property type="project" value="UniProtKB-KW"/>
</dbReference>
<keyword evidence="2" id="KW-1185">Reference proteome</keyword>
<dbReference type="Gene3D" id="3.40.50.150">
    <property type="entry name" value="Vaccinia Virus protein VP39"/>
    <property type="match status" value="1"/>
</dbReference>
<organism evidence="1 2">
    <name type="scientific">Sulfurimonas sediminis</name>
    <dbReference type="NCBI Taxonomy" id="2590020"/>
    <lineage>
        <taxon>Bacteria</taxon>
        <taxon>Pseudomonadati</taxon>
        <taxon>Campylobacterota</taxon>
        <taxon>Epsilonproteobacteria</taxon>
        <taxon>Campylobacterales</taxon>
        <taxon>Sulfurimonadaceae</taxon>
        <taxon>Sulfurimonas</taxon>
    </lineage>
</organism>
<evidence type="ECO:0000313" key="2">
    <source>
        <dbReference type="Proteomes" id="UP000593719"/>
    </source>
</evidence>
<accession>A0A7M1B102</accession>
<evidence type="ECO:0000313" key="1">
    <source>
        <dbReference type="EMBL" id="QOP43403.1"/>
    </source>
</evidence>
<keyword evidence="1" id="KW-0489">Methyltransferase</keyword>
<keyword evidence="1" id="KW-0808">Transferase</keyword>
<dbReference type="KEGG" id="ssei:FJR45_05320"/>
<dbReference type="AlphaFoldDB" id="A0A7M1B102"/>
<dbReference type="SUPFAM" id="SSF53335">
    <property type="entry name" value="S-adenosyl-L-methionine-dependent methyltransferases"/>
    <property type="match status" value="1"/>
</dbReference>
<dbReference type="InterPro" id="IPR029063">
    <property type="entry name" value="SAM-dependent_MTases_sf"/>
</dbReference>
<reference evidence="1 2" key="1">
    <citation type="submission" date="2019-06" db="EMBL/GenBank/DDBJ databases">
        <title>Sulfurimonas gotlandica sp. nov., a chemoautotrophic and psychrotolerant epsilonproteobacterium isolated from a pelagic redoxcline, and an emended description of the genus Sulfurimonas.</title>
        <authorList>
            <person name="Wang S."/>
            <person name="Jiang L."/>
            <person name="Shao Z."/>
        </authorList>
    </citation>
    <scope>NUCLEOTIDE SEQUENCE [LARGE SCALE GENOMIC DNA]</scope>
    <source>
        <strain evidence="1 2">S2-6</strain>
    </source>
</reference>
<protein>
    <submittedName>
        <fullName evidence="1">Class I SAM-dependent methyltransferase</fullName>
    </submittedName>
</protein>
<dbReference type="RefSeq" id="WP_193151690.1">
    <property type="nucleotide sequence ID" value="NZ_CP041235.1"/>
</dbReference>
<name>A0A7M1B102_9BACT</name>
<dbReference type="EMBL" id="CP041235">
    <property type="protein sequence ID" value="QOP43403.1"/>
    <property type="molecule type" value="Genomic_DNA"/>
</dbReference>
<dbReference type="Proteomes" id="UP000593719">
    <property type="component" value="Chromosome"/>
</dbReference>
<gene>
    <name evidence="1" type="ORF">FJR45_05320</name>
</gene>
<dbReference type="Pfam" id="PF13489">
    <property type="entry name" value="Methyltransf_23"/>
    <property type="match status" value="1"/>
</dbReference>